<dbReference type="EMBL" id="JABEZZ010000011">
    <property type="protein sequence ID" value="MBA0600344.1"/>
    <property type="molecule type" value="Genomic_DNA"/>
</dbReference>
<comment type="caution">
    <text evidence="2">The sequence shown here is derived from an EMBL/GenBank/DDBJ whole genome shotgun (WGS) entry which is preliminary data.</text>
</comment>
<accession>A0A7J8QFK5</accession>
<evidence type="ECO:0000259" key="1">
    <source>
        <dbReference type="Pfam" id="PF14111"/>
    </source>
</evidence>
<feature type="domain" description="DUF4283" evidence="1">
    <location>
        <begin position="10"/>
        <end position="62"/>
    </location>
</feature>
<sequence length="63" mass="7676">TRKSYNPDSFRAQLKSIWKIRKKFEIQVAGQNLFLISFENDDDLEMILEGRPWLFRRKLIIFD</sequence>
<feature type="non-terminal residue" evidence="2">
    <location>
        <position position="1"/>
    </location>
</feature>
<evidence type="ECO:0000313" key="2">
    <source>
        <dbReference type="EMBL" id="MBA0600344.1"/>
    </source>
</evidence>
<dbReference type="AlphaFoldDB" id="A0A7J8QFK5"/>
<dbReference type="Pfam" id="PF14111">
    <property type="entry name" value="DUF4283"/>
    <property type="match status" value="1"/>
</dbReference>
<protein>
    <recommendedName>
        <fullName evidence="1">DUF4283 domain-containing protein</fullName>
    </recommendedName>
</protein>
<gene>
    <name evidence="2" type="ORF">Gorai_006532</name>
</gene>
<proteinExistence type="predicted"/>
<reference evidence="2 3" key="1">
    <citation type="journal article" date="2019" name="Genome Biol. Evol.">
        <title>Insights into the evolution of the New World diploid cottons (Gossypium, subgenus Houzingenia) based on genome sequencing.</title>
        <authorList>
            <person name="Grover C.E."/>
            <person name="Arick M.A. 2nd"/>
            <person name="Thrash A."/>
            <person name="Conover J.L."/>
            <person name="Sanders W.S."/>
            <person name="Peterson D.G."/>
            <person name="Frelichowski J.E."/>
            <person name="Scheffler J.A."/>
            <person name="Scheffler B.E."/>
            <person name="Wendel J.F."/>
        </authorList>
    </citation>
    <scope>NUCLEOTIDE SEQUENCE [LARGE SCALE GENOMIC DNA]</scope>
    <source>
        <strain evidence="2">8</strain>
        <tissue evidence="2">Leaf</tissue>
    </source>
</reference>
<organism evidence="2 3">
    <name type="scientific">Gossypium raimondii</name>
    <name type="common">Peruvian cotton</name>
    <name type="synonym">Gossypium klotzschianum subsp. raimondii</name>
    <dbReference type="NCBI Taxonomy" id="29730"/>
    <lineage>
        <taxon>Eukaryota</taxon>
        <taxon>Viridiplantae</taxon>
        <taxon>Streptophyta</taxon>
        <taxon>Embryophyta</taxon>
        <taxon>Tracheophyta</taxon>
        <taxon>Spermatophyta</taxon>
        <taxon>Magnoliopsida</taxon>
        <taxon>eudicotyledons</taxon>
        <taxon>Gunneridae</taxon>
        <taxon>Pentapetalae</taxon>
        <taxon>rosids</taxon>
        <taxon>malvids</taxon>
        <taxon>Malvales</taxon>
        <taxon>Malvaceae</taxon>
        <taxon>Malvoideae</taxon>
        <taxon>Gossypium</taxon>
    </lineage>
</organism>
<dbReference type="Proteomes" id="UP000593578">
    <property type="component" value="Unassembled WGS sequence"/>
</dbReference>
<dbReference type="InterPro" id="IPR025558">
    <property type="entry name" value="DUF4283"/>
</dbReference>
<evidence type="ECO:0000313" key="3">
    <source>
        <dbReference type="Proteomes" id="UP000593578"/>
    </source>
</evidence>
<name>A0A7J8QFK5_GOSRA</name>